<dbReference type="EMBL" id="CM001221">
    <property type="protein sequence ID" value="AET00345.1"/>
    <property type="molecule type" value="Genomic_DNA"/>
</dbReference>
<sequence length="126" mass="15084">MEDFDERKKIALQMEDDEENKVAQRFASKNLSFEKGRIYERVMMQNQHEYNKTLPEEKINHLTFIEVEYDSDSKLRFTIIFDFIENEYFSNKHIPKRFNFHMGDLTSTESTPIDGKVNIPDIVPKE</sequence>
<keyword evidence="3" id="KW-1185">Reference proteome</keyword>
<organism evidence="1 3">
    <name type="scientific">Medicago truncatula</name>
    <name type="common">Barrel medic</name>
    <name type="synonym">Medicago tribuloides</name>
    <dbReference type="NCBI Taxonomy" id="3880"/>
    <lineage>
        <taxon>Eukaryota</taxon>
        <taxon>Viridiplantae</taxon>
        <taxon>Streptophyta</taxon>
        <taxon>Embryophyta</taxon>
        <taxon>Tracheophyta</taxon>
        <taxon>Spermatophyta</taxon>
        <taxon>Magnoliopsida</taxon>
        <taxon>eudicotyledons</taxon>
        <taxon>Gunneridae</taxon>
        <taxon>Pentapetalae</taxon>
        <taxon>rosids</taxon>
        <taxon>fabids</taxon>
        <taxon>Fabales</taxon>
        <taxon>Fabaceae</taxon>
        <taxon>Papilionoideae</taxon>
        <taxon>50 kb inversion clade</taxon>
        <taxon>NPAAA clade</taxon>
        <taxon>Hologalegina</taxon>
        <taxon>IRL clade</taxon>
        <taxon>Trifolieae</taxon>
        <taxon>Medicago</taxon>
    </lineage>
</organism>
<dbReference type="PaxDb" id="3880-AET00345"/>
<accession>G7K3C0</accession>
<dbReference type="Gene3D" id="3.30.1120.90">
    <property type="entry name" value="Nucleosome assembly protein"/>
    <property type="match status" value="1"/>
</dbReference>
<evidence type="ECO:0000313" key="2">
    <source>
        <dbReference type="EnsemblPlants" id="AET00345"/>
    </source>
</evidence>
<name>G7K3C0_MEDTR</name>
<evidence type="ECO:0000313" key="1">
    <source>
        <dbReference type="EMBL" id="AET00345.1"/>
    </source>
</evidence>
<dbReference type="GO" id="GO:0005634">
    <property type="term" value="C:nucleus"/>
    <property type="evidence" value="ECO:0000318"/>
    <property type="project" value="GO_Central"/>
</dbReference>
<gene>
    <name evidence="1" type="ordered locus">MTR_5g091010</name>
</gene>
<dbReference type="Proteomes" id="UP000002051">
    <property type="component" value="Chromosome 5"/>
</dbReference>
<dbReference type="SUPFAM" id="SSF143113">
    <property type="entry name" value="NAP-like"/>
    <property type="match status" value="1"/>
</dbReference>
<reference evidence="1 3" key="1">
    <citation type="journal article" date="2011" name="Nature">
        <title>The Medicago genome provides insight into the evolution of rhizobial symbioses.</title>
        <authorList>
            <person name="Young N.D."/>
            <person name="Debelle F."/>
            <person name="Oldroyd G.E."/>
            <person name="Geurts R."/>
            <person name="Cannon S.B."/>
            <person name="Udvardi M.K."/>
            <person name="Benedito V.A."/>
            <person name="Mayer K.F."/>
            <person name="Gouzy J."/>
            <person name="Schoof H."/>
            <person name="Van de Peer Y."/>
            <person name="Proost S."/>
            <person name="Cook D.R."/>
            <person name="Meyers B.C."/>
            <person name="Spannagl M."/>
            <person name="Cheung F."/>
            <person name="De Mita S."/>
            <person name="Krishnakumar V."/>
            <person name="Gundlach H."/>
            <person name="Zhou S."/>
            <person name="Mudge J."/>
            <person name="Bharti A.K."/>
            <person name="Murray J.D."/>
            <person name="Naoumkina M.A."/>
            <person name="Rosen B."/>
            <person name="Silverstein K.A."/>
            <person name="Tang H."/>
            <person name="Rombauts S."/>
            <person name="Zhao P.X."/>
            <person name="Zhou P."/>
            <person name="Barbe V."/>
            <person name="Bardou P."/>
            <person name="Bechner M."/>
            <person name="Bellec A."/>
            <person name="Berger A."/>
            <person name="Berges H."/>
            <person name="Bidwell S."/>
            <person name="Bisseling T."/>
            <person name="Choisne N."/>
            <person name="Couloux A."/>
            <person name="Denny R."/>
            <person name="Deshpande S."/>
            <person name="Dai X."/>
            <person name="Doyle J.J."/>
            <person name="Dudez A.M."/>
            <person name="Farmer A.D."/>
            <person name="Fouteau S."/>
            <person name="Franken C."/>
            <person name="Gibelin C."/>
            <person name="Gish J."/>
            <person name="Goldstein S."/>
            <person name="Gonzalez A.J."/>
            <person name="Green P.J."/>
            <person name="Hallab A."/>
            <person name="Hartog M."/>
            <person name="Hua A."/>
            <person name="Humphray S.J."/>
            <person name="Jeong D.H."/>
            <person name="Jing Y."/>
            <person name="Jocker A."/>
            <person name="Kenton S.M."/>
            <person name="Kim D.J."/>
            <person name="Klee K."/>
            <person name="Lai H."/>
            <person name="Lang C."/>
            <person name="Lin S."/>
            <person name="Macmil S.L."/>
            <person name="Magdelenat G."/>
            <person name="Matthews L."/>
            <person name="McCorrison J."/>
            <person name="Monaghan E.L."/>
            <person name="Mun J.H."/>
            <person name="Najar F.Z."/>
            <person name="Nicholson C."/>
            <person name="Noirot C."/>
            <person name="O'Bleness M."/>
            <person name="Paule C.R."/>
            <person name="Poulain J."/>
            <person name="Prion F."/>
            <person name="Qin B."/>
            <person name="Qu C."/>
            <person name="Retzel E.F."/>
            <person name="Riddle C."/>
            <person name="Sallet E."/>
            <person name="Samain S."/>
            <person name="Samson N."/>
            <person name="Sanders I."/>
            <person name="Saurat O."/>
            <person name="Scarpelli C."/>
            <person name="Schiex T."/>
            <person name="Segurens B."/>
            <person name="Severin A.J."/>
            <person name="Sherrier D.J."/>
            <person name="Shi R."/>
            <person name="Sims S."/>
            <person name="Singer S.R."/>
            <person name="Sinharoy S."/>
            <person name="Sterck L."/>
            <person name="Viollet A."/>
            <person name="Wang B.B."/>
            <person name="Wang K."/>
            <person name="Wang M."/>
            <person name="Wang X."/>
            <person name="Warfsmann J."/>
            <person name="Weissenbach J."/>
            <person name="White D.D."/>
            <person name="White J.D."/>
            <person name="Wiley G.B."/>
            <person name="Wincker P."/>
            <person name="Xing Y."/>
            <person name="Yang L."/>
            <person name="Yao Z."/>
            <person name="Ying F."/>
            <person name="Zhai J."/>
            <person name="Zhou L."/>
            <person name="Zuber A."/>
            <person name="Denarie J."/>
            <person name="Dixon R.A."/>
            <person name="May G.D."/>
            <person name="Schwartz D.C."/>
            <person name="Rogers J."/>
            <person name="Quetier F."/>
            <person name="Town C.D."/>
            <person name="Roe B.A."/>
        </authorList>
    </citation>
    <scope>NUCLEOTIDE SEQUENCE [LARGE SCALE GENOMIC DNA]</scope>
    <source>
        <strain evidence="1">A17</strain>
        <strain evidence="2 3">cv. Jemalong A17</strain>
    </source>
</reference>
<dbReference type="InterPro" id="IPR037231">
    <property type="entry name" value="NAP-like_sf"/>
</dbReference>
<dbReference type="GO" id="GO:0000785">
    <property type="term" value="C:chromatin"/>
    <property type="evidence" value="ECO:0000318"/>
    <property type="project" value="GO_Central"/>
</dbReference>
<dbReference type="GO" id="GO:0042393">
    <property type="term" value="F:histone binding"/>
    <property type="evidence" value="ECO:0000318"/>
    <property type="project" value="GO_Central"/>
</dbReference>
<protein>
    <submittedName>
        <fullName evidence="1">Nucleosome assembly protein</fullName>
    </submittedName>
</protein>
<evidence type="ECO:0000313" key="3">
    <source>
        <dbReference type="Proteomes" id="UP000002051"/>
    </source>
</evidence>
<dbReference type="HOGENOM" id="CLU_1984911_0_0_1"/>
<dbReference type="EnsemblPlants" id="AET00345">
    <property type="protein sequence ID" value="AET00345"/>
    <property type="gene ID" value="MTR_5g091010"/>
</dbReference>
<reference evidence="1 3" key="2">
    <citation type="journal article" date="2014" name="BMC Genomics">
        <title>An improved genome release (version Mt4.0) for the model legume Medicago truncatula.</title>
        <authorList>
            <person name="Tang H."/>
            <person name="Krishnakumar V."/>
            <person name="Bidwell S."/>
            <person name="Rosen B."/>
            <person name="Chan A."/>
            <person name="Zhou S."/>
            <person name="Gentzbittel L."/>
            <person name="Childs K.L."/>
            <person name="Yandell M."/>
            <person name="Gundlach H."/>
            <person name="Mayer K.F."/>
            <person name="Schwartz D.C."/>
            <person name="Town C.D."/>
        </authorList>
    </citation>
    <scope>GENOME REANNOTATION</scope>
    <source>
        <strain evidence="2 3">cv. Jemalong A17</strain>
    </source>
</reference>
<dbReference type="AlphaFoldDB" id="G7K3C0"/>
<reference evidence="2" key="3">
    <citation type="submission" date="2015-04" db="UniProtKB">
        <authorList>
            <consortium name="EnsemblPlants"/>
        </authorList>
    </citation>
    <scope>IDENTIFICATION</scope>
    <source>
        <strain evidence="2">cv. Jemalong A17</strain>
    </source>
</reference>
<dbReference type="GO" id="GO:0003682">
    <property type="term" value="F:chromatin binding"/>
    <property type="evidence" value="ECO:0000318"/>
    <property type="project" value="GO_Central"/>
</dbReference>
<proteinExistence type="predicted"/>